<sequence length="271" mass="28515">MFVTIRASSGGGKGGGGGGGGKGGGGFGGGGGGGGKGGGGGRKGGGAGGMLDGATAIIIGGTFANGGGHNHHSHNSARTLSAWPHFCVSTLILYLGFGHKAALFANIILGFVNIFAIIVFSSIVDRIAVAFVMAKATGVHGTSSISKGNAALLLVLMSFYSAGFGWSWGPLLWIIPSEIFPLKIRTTGQSIAVAVQFLTIFLLSQTFLTMLCHLKFGAFLFHGTWIVVMTLFIMLFLPETKGLHLDSIYDIWCKHWYWRYYAKREVLQNQH</sequence>
<keyword evidence="5 9" id="KW-0812">Transmembrane</keyword>
<evidence type="ECO:0000256" key="6">
    <source>
        <dbReference type="ARBA" id="ARBA00022847"/>
    </source>
</evidence>
<dbReference type="PANTHER" id="PTHR23500:SF44">
    <property type="entry name" value="SUGAR TRANSPORT PROTEIN 5"/>
    <property type="match status" value="1"/>
</dbReference>
<comment type="similarity">
    <text evidence="2">Belongs to the major facilitator superfamily. Sugar transporter (TC 2.A.1.1) family.</text>
</comment>
<keyword evidence="7 9" id="KW-1133">Transmembrane helix</keyword>
<dbReference type="PRINTS" id="PR00171">
    <property type="entry name" value="SUGRTRNSPORT"/>
</dbReference>
<dbReference type="PANTHER" id="PTHR23500">
    <property type="entry name" value="SOLUTE CARRIER FAMILY 2, FACILITATED GLUCOSE TRANSPORTER"/>
    <property type="match status" value="1"/>
</dbReference>
<dbReference type="Pfam" id="PF00083">
    <property type="entry name" value="Sugar_tr"/>
    <property type="match status" value="1"/>
</dbReference>
<accession>A0A2K3NHC2</accession>
<comment type="caution">
    <text evidence="11">The sequence shown here is derived from an EMBL/GenBank/DDBJ whole genome shotgun (WGS) entry which is preliminary data.</text>
</comment>
<feature type="transmembrane region" description="Helical" evidence="9">
    <location>
        <begin position="150"/>
        <end position="175"/>
    </location>
</feature>
<evidence type="ECO:0000259" key="10">
    <source>
        <dbReference type="PROSITE" id="PS50850"/>
    </source>
</evidence>
<feature type="transmembrane region" description="Helical" evidence="9">
    <location>
        <begin position="103"/>
        <end position="129"/>
    </location>
</feature>
<name>A0A2K3NHC2_TRIPR</name>
<keyword evidence="8 9" id="KW-0472">Membrane</keyword>
<protein>
    <submittedName>
        <fullName evidence="11">Sugar transport protein 5-like</fullName>
    </submittedName>
</protein>
<dbReference type="InterPro" id="IPR020846">
    <property type="entry name" value="MFS_dom"/>
</dbReference>
<dbReference type="Proteomes" id="UP000236291">
    <property type="component" value="Unassembled WGS sequence"/>
</dbReference>
<evidence type="ECO:0000256" key="1">
    <source>
        <dbReference type="ARBA" id="ARBA00004141"/>
    </source>
</evidence>
<dbReference type="Gene3D" id="1.20.1250.20">
    <property type="entry name" value="MFS general substrate transporter like domains"/>
    <property type="match status" value="1"/>
</dbReference>
<proteinExistence type="inferred from homology"/>
<gene>
    <name evidence="11" type="ORF">L195_g025753</name>
</gene>
<dbReference type="STRING" id="57577.A0A2K3NHC2"/>
<evidence type="ECO:0000256" key="5">
    <source>
        <dbReference type="ARBA" id="ARBA00022692"/>
    </source>
</evidence>
<evidence type="ECO:0000256" key="3">
    <source>
        <dbReference type="ARBA" id="ARBA00022448"/>
    </source>
</evidence>
<dbReference type="InterPro" id="IPR005828">
    <property type="entry name" value="MFS_sugar_transport-like"/>
</dbReference>
<dbReference type="SUPFAM" id="SSF103473">
    <property type="entry name" value="MFS general substrate transporter"/>
    <property type="match status" value="1"/>
</dbReference>
<dbReference type="InterPro" id="IPR045262">
    <property type="entry name" value="STP/PLT_plant"/>
</dbReference>
<evidence type="ECO:0000256" key="8">
    <source>
        <dbReference type="ARBA" id="ARBA00023136"/>
    </source>
</evidence>
<reference evidence="11 12" key="2">
    <citation type="journal article" date="2017" name="Front. Plant Sci.">
        <title>Gene Classification and Mining of Molecular Markers Useful in Red Clover (Trifolium pratense) Breeding.</title>
        <authorList>
            <person name="Istvanek J."/>
            <person name="Dluhosova J."/>
            <person name="Dluhos P."/>
            <person name="Patkova L."/>
            <person name="Nedelnik J."/>
            <person name="Repkova J."/>
        </authorList>
    </citation>
    <scope>NUCLEOTIDE SEQUENCE [LARGE SCALE GENOMIC DNA]</scope>
    <source>
        <strain evidence="12">cv. Tatra</strain>
        <tissue evidence="11">Young leaves</tissue>
    </source>
</reference>
<keyword evidence="6" id="KW-0769">Symport</keyword>
<evidence type="ECO:0000256" key="9">
    <source>
        <dbReference type="SAM" id="Phobius"/>
    </source>
</evidence>
<feature type="transmembrane region" description="Helical" evidence="9">
    <location>
        <begin position="216"/>
        <end position="237"/>
    </location>
</feature>
<organism evidence="11 12">
    <name type="scientific">Trifolium pratense</name>
    <name type="common">Red clover</name>
    <dbReference type="NCBI Taxonomy" id="57577"/>
    <lineage>
        <taxon>Eukaryota</taxon>
        <taxon>Viridiplantae</taxon>
        <taxon>Streptophyta</taxon>
        <taxon>Embryophyta</taxon>
        <taxon>Tracheophyta</taxon>
        <taxon>Spermatophyta</taxon>
        <taxon>Magnoliopsida</taxon>
        <taxon>eudicotyledons</taxon>
        <taxon>Gunneridae</taxon>
        <taxon>Pentapetalae</taxon>
        <taxon>rosids</taxon>
        <taxon>fabids</taxon>
        <taxon>Fabales</taxon>
        <taxon>Fabaceae</taxon>
        <taxon>Papilionoideae</taxon>
        <taxon>50 kb inversion clade</taxon>
        <taxon>NPAAA clade</taxon>
        <taxon>Hologalegina</taxon>
        <taxon>IRL clade</taxon>
        <taxon>Trifolieae</taxon>
        <taxon>Trifolium</taxon>
    </lineage>
</organism>
<dbReference type="GO" id="GO:0015144">
    <property type="term" value="F:carbohydrate transmembrane transporter activity"/>
    <property type="evidence" value="ECO:0007669"/>
    <property type="project" value="InterPro"/>
</dbReference>
<evidence type="ECO:0000256" key="2">
    <source>
        <dbReference type="ARBA" id="ARBA00010992"/>
    </source>
</evidence>
<feature type="transmembrane region" description="Helical" evidence="9">
    <location>
        <begin position="187"/>
        <end position="204"/>
    </location>
</feature>
<dbReference type="GO" id="GO:0016020">
    <property type="term" value="C:membrane"/>
    <property type="evidence" value="ECO:0007669"/>
    <property type="project" value="UniProtKB-SubCell"/>
</dbReference>
<reference evidence="11 12" key="1">
    <citation type="journal article" date="2014" name="Am. J. Bot.">
        <title>Genome assembly and annotation for red clover (Trifolium pratense; Fabaceae).</title>
        <authorList>
            <person name="Istvanek J."/>
            <person name="Jaros M."/>
            <person name="Krenek A."/>
            <person name="Repkova J."/>
        </authorList>
    </citation>
    <scope>NUCLEOTIDE SEQUENCE [LARGE SCALE GENOMIC DNA]</scope>
    <source>
        <strain evidence="12">cv. Tatra</strain>
        <tissue evidence="11">Young leaves</tissue>
    </source>
</reference>
<dbReference type="EMBL" id="ASHM01021364">
    <property type="protein sequence ID" value="PNY02445.1"/>
    <property type="molecule type" value="Genomic_DNA"/>
</dbReference>
<dbReference type="AlphaFoldDB" id="A0A2K3NHC2"/>
<keyword evidence="3" id="KW-0813">Transport</keyword>
<evidence type="ECO:0000313" key="11">
    <source>
        <dbReference type="EMBL" id="PNY02445.1"/>
    </source>
</evidence>
<evidence type="ECO:0000256" key="7">
    <source>
        <dbReference type="ARBA" id="ARBA00022989"/>
    </source>
</evidence>
<dbReference type="InterPro" id="IPR036259">
    <property type="entry name" value="MFS_trans_sf"/>
</dbReference>
<comment type="subcellular location">
    <subcellularLocation>
        <location evidence="1">Membrane</location>
        <topology evidence="1">Multi-pass membrane protein</topology>
    </subcellularLocation>
</comment>
<dbReference type="GO" id="GO:0015293">
    <property type="term" value="F:symporter activity"/>
    <property type="evidence" value="ECO:0007669"/>
    <property type="project" value="UniProtKB-KW"/>
</dbReference>
<evidence type="ECO:0000256" key="4">
    <source>
        <dbReference type="ARBA" id="ARBA00022597"/>
    </source>
</evidence>
<evidence type="ECO:0000313" key="12">
    <source>
        <dbReference type="Proteomes" id="UP000236291"/>
    </source>
</evidence>
<dbReference type="InterPro" id="IPR003663">
    <property type="entry name" value="Sugar/inositol_transpt"/>
</dbReference>
<dbReference type="PROSITE" id="PS50850">
    <property type="entry name" value="MFS"/>
    <property type="match status" value="1"/>
</dbReference>
<feature type="domain" description="Major facilitator superfamily (MFS) profile" evidence="10">
    <location>
        <begin position="1"/>
        <end position="241"/>
    </location>
</feature>
<keyword evidence="4 11" id="KW-0762">Sugar transport</keyword>